<accession>A0A397TAG4</accession>
<evidence type="ECO:0000256" key="1">
    <source>
        <dbReference type="SAM" id="MobiDB-lite"/>
    </source>
</evidence>
<evidence type="ECO:0000313" key="3">
    <source>
        <dbReference type="Proteomes" id="UP000265703"/>
    </source>
</evidence>
<gene>
    <name evidence="2" type="ORF">C1645_819674</name>
</gene>
<evidence type="ECO:0000313" key="2">
    <source>
        <dbReference type="EMBL" id="RIA93247.1"/>
    </source>
</evidence>
<dbReference type="Proteomes" id="UP000265703">
    <property type="component" value="Unassembled WGS sequence"/>
</dbReference>
<reference evidence="2 3" key="1">
    <citation type="submission" date="2018-06" db="EMBL/GenBank/DDBJ databases">
        <title>Comparative genomics reveals the genomic features of Rhizophagus irregularis, R. cerebriforme, R. diaphanum and Gigaspora rosea, and their symbiotic lifestyle signature.</title>
        <authorList>
            <person name="Morin E."/>
            <person name="San Clemente H."/>
            <person name="Chen E.C.H."/>
            <person name="De La Providencia I."/>
            <person name="Hainaut M."/>
            <person name="Kuo A."/>
            <person name="Kohler A."/>
            <person name="Murat C."/>
            <person name="Tang N."/>
            <person name="Roy S."/>
            <person name="Loubradou J."/>
            <person name="Henrissat B."/>
            <person name="Grigoriev I.V."/>
            <person name="Corradi N."/>
            <person name="Roux C."/>
            <person name="Martin F.M."/>
        </authorList>
    </citation>
    <scope>NUCLEOTIDE SEQUENCE [LARGE SCALE GENOMIC DNA]</scope>
    <source>
        <strain evidence="2 3">DAOM 227022</strain>
    </source>
</reference>
<dbReference type="EMBL" id="QKYT01000108">
    <property type="protein sequence ID" value="RIA93247.1"/>
    <property type="molecule type" value="Genomic_DNA"/>
</dbReference>
<dbReference type="OrthoDB" id="2412271at2759"/>
<comment type="caution">
    <text evidence="2">The sequence shown here is derived from an EMBL/GenBank/DDBJ whole genome shotgun (WGS) entry which is preliminary data.</text>
</comment>
<feature type="region of interest" description="Disordered" evidence="1">
    <location>
        <begin position="1"/>
        <end position="22"/>
    </location>
</feature>
<organism evidence="2 3">
    <name type="scientific">Glomus cerebriforme</name>
    <dbReference type="NCBI Taxonomy" id="658196"/>
    <lineage>
        <taxon>Eukaryota</taxon>
        <taxon>Fungi</taxon>
        <taxon>Fungi incertae sedis</taxon>
        <taxon>Mucoromycota</taxon>
        <taxon>Glomeromycotina</taxon>
        <taxon>Glomeromycetes</taxon>
        <taxon>Glomerales</taxon>
        <taxon>Glomeraceae</taxon>
        <taxon>Glomus</taxon>
    </lineage>
</organism>
<sequence>MDTSFNDSVIKKNKKKMKKTKQRSIETAENIKEHSNISILTDMLIDLTELLPKVADSTTINNFTHLTENFPITTIDQLPTTMFIRSPLMHKFCIKSKEHSSNRSQYALSPPFDYTYDGFFVVDDIKQDSSINNQKL</sequence>
<dbReference type="AlphaFoldDB" id="A0A397TAG4"/>
<protein>
    <submittedName>
        <fullName evidence="2">Uncharacterized protein</fullName>
    </submittedName>
</protein>
<feature type="compositionally biased region" description="Basic residues" evidence="1">
    <location>
        <begin position="11"/>
        <end position="22"/>
    </location>
</feature>
<proteinExistence type="predicted"/>
<name>A0A397TAG4_9GLOM</name>
<keyword evidence="3" id="KW-1185">Reference proteome</keyword>